<dbReference type="InterPro" id="IPR035908">
    <property type="entry name" value="F0_ATP_A_sf"/>
</dbReference>
<dbReference type="PRINTS" id="PR00701">
    <property type="entry name" value="60KDINNERMP"/>
</dbReference>
<evidence type="ECO:0000256" key="8">
    <source>
        <dbReference type="ARBA" id="ARBA00022448"/>
    </source>
</evidence>
<dbReference type="Proteomes" id="UP000601435">
    <property type="component" value="Unassembled WGS sequence"/>
</dbReference>
<dbReference type="NCBIfam" id="TIGR00180">
    <property type="entry name" value="parB_part"/>
    <property type="match status" value="1"/>
</dbReference>
<dbReference type="InterPro" id="IPR020595">
    <property type="entry name" value="MnmG-rel_CS"/>
</dbReference>
<sequence>MLPPEIQRIVLLVALAATGYLMILAWNDDMQEAKAPVHYDEAPLSVNGMDTPAVTVGDLPQTQASPSASGSDIPDASLLAPGNTASVDPSTITALPAASNLLEVTTPTLHVWIDLVGGDIVRVQLPEFPIEIDQPDIHFQLLNNSASQTYIAQSGLIGPDGPDAGPGRAVYTTEQSKVRIAAGEEKEVVLRHVADGVRMDKVFTFRGDDYLVDVRFELANLSSATKQAAMFAQIKRDTRPPPNQDSFALAPRPYLGAALTTLDERYKKVDFEDIDDDGPLDETLNGGWIAFLQHYFLSAWIAPAEQTNRFNARRSADGTYLFGFTSPLQQVAPGATGTWDAQFYAGPKDQKRLEEIAENLNLTVDYGFLWWIAVPLFYLLDFLHGLVGNWGLAIILLTVVVKVVLYPLSAAGYRSMANMRRVAPLMKRLQERYGSDREKLSKEMMALYKKEGANPLGGCLPMLLPMPIFIALYWVLFESVELRQAPFFLWINDLAVMDPFFILPLLMGASMYWMQTLNPQVGDPLQIKMMKMMPIMFTVLFLFFPAGNAVATSLHDDLIAAVATPPGQGGQVVARLQQGIDRLQQLKLDSVQGQLLNEGASVALLGAPNAGKSSLLNVLSGEEAAIVTDIPGTTRDLLKVDLLLDGLPLRLVDTAGLRESADQVEQMGVARAKAQAQQADLLLIVVDATAIAATGLDAYVSDLLSSVNVDLDSLPAIVVLNKIDLLPEPETAFAGDFIIVQVSALQGTGLSHVAALELALDHLDEAKRLIDLGEDTEIAAEEMRFAHNALGEIVGTVTPDDLLGRIFSEFCIGTEAAAASARMGVRTLLLTQNIETIGQMSCNPAIGGIGKSHLVAEIDAMDGLMGKAADLSGIHFKVLNASKGPAVRATRAQADRALYKNAIRDLLEHQPNLHIFQQSVTDFVIENDRVKGVDTQMGLRFSCDSIVLTTGTFLGGKIHIGTENHAGGRAGDAPSIALAERLRALPFRVGRLKTGTPPRIDGRTVDFSELQAQPGDDPRPTMSLLGDPATHPRQVDCYITETNAQTHDIIQNNIERSAMYSGAIEGVGPRYCPSIEDKVVRFADKTSHQIFIEPEGLNTTELYPNGISTSLPFDVQLQFVRSIKGFENAHISRPGYAIEYDYFDPRYEEAGAQGLLAGINVVRNLSLDHVEVAEGDFGQMIADDDMYDTITARGVTTAPEVWAMVGKHVSAAGRILVYESTQMNMEEDEQLPAASTLADSTKVLLVDLDAQGNATMGCGIDKNTDLATTYEWLVEDKPASEIVVHCQGGFDVLPSNLDLTAAEVHLMQSEGREFQIRQRLQAQAQAYDYVIIDCPPSLSILTVNALVAADGVLIPMQCEYYALEGLSALLETVEGIQSGPNPDLVVEGILRTMYDPRNSLTRDENFDRNTNADQKGAGDDSSAVQSAAVGQAAQSTVESGIDITAITPSPYQPRRQFAEEALQDLANSIARQGLLQPIVVRKKANGGYELIAGERRWRAAKRAGMTKIPAVVKTVSDEQASALALIENMQREDLNAMEEALGLARLRDEFNLTQQEIADSVGKSRAAIANLLRLTNLGSVTRGLLERGALEMGHARALLALDGLTQDRKSTAPAAPVRQDPDTARLERRITEQIGMSSLVPTAYYAWVLGRTLNAGRLLLHGVLRSVLTMTALALCIVLTAIEPLGFFSTFALMQLSFLDTLMAGSAEEYIAHHLTNLTYGQLPDGSWGFAQTAEEVAGMGFWSLNVDSMAWAIGLGLVFSFLFRRAAVIATSGVPGGLQNFVEMIIEFIEETTDSVFQHKNDLIAPLALTIFVWVFLMNLMDLIPVDWIPSLASALGAPYFKIVPTTDPNITMAMALTVFGMIIYYSIKCKGGIGFLKELMFHPFPPFMFPINFILEGVTLIAKPLSLGLRLFGNMYAGEMIFILIALMFGAGIGFFIFGGVLQWVWAVFHILVISLQAFIFAVLTVVYLAQAHDVDEH</sequence>
<dbReference type="InterPro" id="IPR002218">
    <property type="entry name" value="MnmG-rel"/>
</dbReference>
<dbReference type="SUPFAM" id="SSF51905">
    <property type="entry name" value="FAD/NAD(P)-binding domain"/>
    <property type="match status" value="1"/>
</dbReference>
<feature type="transmembrane region" description="Helical" evidence="25">
    <location>
        <begin position="1889"/>
        <end position="1911"/>
    </location>
</feature>
<feature type="transmembrane region" description="Helical" evidence="25">
    <location>
        <begin position="1804"/>
        <end position="1822"/>
    </location>
</feature>
<comment type="similarity">
    <text evidence="3">Belongs to the ParB family.</text>
</comment>
<keyword evidence="9" id="KW-1003">Cell membrane</keyword>
<dbReference type="InterPro" id="IPR038221">
    <property type="entry name" value="YidC_periplasmic_sf"/>
</dbReference>
<dbReference type="InterPro" id="IPR006073">
    <property type="entry name" value="GTP-bd"/>
</dbReference>
<keyword evidence="10" id="KW-0138">CF(0)</keyword>
<evidence type="ECO:0000256" key="7">
    <source>
        <dbReference type="ARBA" id="ARBA00015325"/>
    </source>
</evidence>
<evidence type="ECO:0000259" key="27">
    <source>
        <dbReference type="PROSITE" id="PS51709"/>
    </source>
</evidence>
<dbReference type="GO" id="GO:0045259">
    <property type="term" value="C:proton-transporting ATP synthase complex"/>
    <property type="evidence" value="ECO:0007669"/>
    <property type="project" value="UniProtKB-KW"/>
</dbReference>
<dbReference type="InterPro" id="IPR001708">
    <property type="entry name" value="YidC/ALB3/OXA1/COX18"/>
</dbReference>
<dbReference type="NCBIfam" id="TIGR03592">
    <property type="entry name" value="yidC_oxa1_cterm"/>
    <property type="match status" value="1"/>
</dbReference>
<dbReference type="NCBIfam" id="TIGR01131">
    <property type="entry name" value="ATP_synt_6_or_A"/>
    <property type="match status" value="1"/>
</dbReference>
<dbReference type="Pfam" id="PF14849">
    <property type="entry name" value="YidC_periplas"/>
    <property type="match status" value="1"/>
</dbReference>
<dbReference type="InterPro" id="IPR019998">
    <property type="entry name" value="Membr_insert_YidC"/>
</dbReference>
<dbReference type="InterPro" id="IPR004437">
    <property type="entry name" value="ParB/RepB/Spo0J"/>
</dbReference>
<dbReference type="InterPro" id="IPR041468">
    <property type="entry name" value="HTH_ParB/Spo0J"/>
</dbReference>
<dbReference type="Gene3D" id="1.20.120.220">
    <property type="entry name" value="ATP synthase, F0 complex, subunit A"/>
    <property type="match status" value="1"/>
</dbReference>
<keyword evidence="18" id="KW-0238">DNA-binding</keyword>
<dbReference type="FunFam" id="1.10.10.2830:FF:000001">
    <property type="entry name" value="Chromosome partitioning protein ParB"/>
    <property type="match status" value="1"/>
</dbReference>
<evidence type="ECO:0000313" key="28">
    <source>
        <dbReference type="EMBL" id="CAE7565574.1"/>
    </source>
</evidence>
<dbReference type="InterPro" id="IPR036188">
    <property type="entry name" value="FAD/NAD-bd_sf"/>
</dbReference>
<dbReference type="GO" id="GO:0015031">
    <property type="term" value="P:protein transport"/>
    <property type="evidence" value="ECO:0007669"/>
    <property type="project" value="UniProtKB-KW"/>
</dbReference>
<evidence type="ECO:0000256" key="9">
    <source>
        <dbReference type="ARBA" id="ARBA00022475"/>
    </source>
</evidence>
<comment type="cofactor">
    <cofactor evidence="1">
        <name>FAD</name>
        <dbReference type="ChEBI" id="CHEBI:57692"/>
    </cofactor>
</comment>
<feature type="domain" description="TrmE-type G" evidence="27">
    <location>
        <begin position="599"/>
        <end position="765"/>
    </location>
</feature>
<dbReference type="Gene3D" id="2.40.30.260">
    <property type="match status" value="1"/>
</dbReference>
<evidence type="ECO:0000256" key="12">
    <source>
        <dbReference type="ARBA" id="ARBA00022692"/>
    </source>
</evidence>
<feature type="compositionally biased region" description="Low complexity" evidence="24">
    <location>
        <begin position="1419"/>
        <end position="1429"/>
    </location>
</feature>
<keyword evidence="11" id="KW-0285">Flavoprotein</keyword>
<dbReference type="SUPFAM" id="SSF52540">
    <property type="entry name" value="P-loop containing nucleoside triphosphate hydrolases"/>
    <property type="match status" value="2"/>
</dbReference>
<dbReference type="GO" id="GO:0050660">
    <property type="term" value="F:flavin adenine dinucleotide binding"/>
    <property type="evidence" value="ECO:0007669"/>
    <property type="project" value="InterPro"/>
</dbReference>
<dbReference type="InterPro" id="IPR000568">
    <property type="entry name" value="ATP_synth_F0_asu"/>
</dbReference>
<dbReference type="OrthoDB" id="3329at2759"/>
<evidence type="ECO:0000256" key="21">
    <source>
        <dbReference type="ARBA" id="ARBA00023310"/>
    </source>
</evidence>
<feature type="transmembrane region" description="Helical" evidence="25">
    <location>
        <begin position="1852"/>
        <end position="1869"/>
    </location>
</feature>
<dbReference type="CDD" id="cd04164">
    <property type="entry name" value="trmE"/>
    <property type="match status" value="1"/>
</dbReference>
<dbReference type="SUPFAM" id="SSF116878">
    <property type="entry name" value="TrmE connector domain"/>
    <property type="match status" value="1"/>
</dbReference>
<accession>A0A812UDY7</accession>
<keyword evidence="15" id="KW-0653">Protein transport</keyword>
<evidence type="ECO:0000256" key="22">
    <source>
        <dbReference type="ARBA" id="ARBA00033245"/>
    </source>
</evidence>
<dbReference type="GO" id="GO:0005525">
    <property type="term" value="F:GTP binding"/>
    <property type="evidence" value="ECO:0007669"/>
    <property type="project" value="InterPro"/>
</dbReference>
<feature type="transmembrane region" description="Helical" evidence="25">
    <location>
        <begin position="392"/>
        <end position="413"/>
    </location>
</feature>
<feature type="transmembrane region" description="Helical" evidence="25">
    <location>
        <begin position="360"/>
        <end position="380"/>
    </location>
</feature>
<dbReference type="NCBIfam" id="TIGR03593">
    <property type="entry name" value="yidC_nterm"/>
    <property type="match status" value="1"/>
</dbReference>
<dbReference type="NCBIfam" id="TIGR00231">
    <property type="entry name" value="small_GTP"/>
    <property type="match status" value="1"/>
</dbReference>
<feature type="transmembrane region" description="Helical" evidence="25">
    <location>
        <begin position="1643"/>
        <end position="1660"/>
    </location>
</feature>
<comment type="similarity">
    <text evidence="4">Belongs to the ATPase A chain family.</text>
</comment>
<keyword evidence="20" id="KW-0143">Chaperone</keyword>
<feature type="domain" description="HTH cro/C1-type" evidence="26">
    <location>
        <begin position="1543"/>
        <end position="1573"/>
    </location>
</feature>
<dbReference type="Pfam" id="PF00119">
    <property type="entry name" value="ATP-synt_A"/>
    <property type="match status" value="1"/>
</dbReference>
<dbReference type="CDD" id="cd02042">
    <property type="entry name" value="ParAB_family"/>
    <property type="match status" value="1"/>
</dbReference>
<dbReference type="GO" id="GO:0015986">
    <property type="term" value="P:proton motive force-driven ATP synthesis"/>
    <property type="evidence" value="ECO:0007669"/>
    <property type="project" value="InterPro"/>
</dbReference>
<dbReference type="Pfam" id="PF17762">
    <property type="entry name" value="HTH_ParB"/>
    <property type="match status" value="1"/>
</dbReference>
<comment type="similarity">
    <text evidence="5">Belongs to the MnmG family.</text>
</comment>
<evidence type="ECO:0000256" key="17">
    <source>
        <dbReference type="ARBA" id="ARBA00023065"/>
    </source>
</evidence>
<feature type="region of interest" description="Disordered" evidence="24">
    <location>
        <begin position="57"/>
        <end position="77"/>
    </location>
</feature>
<dbReference type="SMART" id="SM00470">
    <property type="entry name" value="ParB"/>
    <property type="match status" value="1"/>
</dbReference>
<dbReference type="InterPro" id="IPR027417">
    <property type="entry name" value="P-loop_NTPase"/>
</dbReference>
<gene>
    <name evidence="28" type="primary">mnmG</name>
    <name evidence="28" type="ORF">SNEC2469_LOCUS16430</name>
</gene>
<feature type="transmembrane region" description="Helical" evidence="25">
    <location>
        <begin position="496"/>
        <end position="514"/>
    </location>
</feature>
<proteinExistence type="inferred from homology"/>
<dbReference type="PROSITE" id="PS50943">
    <property type="entry name" value="HTH_CROC1"/>
    <property type="match status" value="1"/>
</dbReference>
<dbReference type="CDD" id="cd20070">
    <property type="entry name" value="5TM_YidC_Alb3"/>
    <property type="match status" value="1"/>
</dbReference>
<dbReference type="InterPro" id="IPR028053">
    <property type="entry name" value="Membr_insert_YidC_N"/>
</dbReference>
<dbReference type="PANTHER" id="PTHR11806:SF0">
    <property type="entry name" value="PROTEIN MTO1 HOMOLOG, MITOCHONDRIAL"/>
    <property type="match status" value="1"/>
</dbReference>
<feature type="region of interest" description="Disordered" evidence="24">
    <location>
        <begin position="1399"/>
        <end position="1429"/>
    </location>
</feature>
<dbReference type="HAMAP" id="MF_01810">
    <property type="entry name" value="YidC_type1"/>
    <property type="match status" value="1"/>
</dbReference>
<evidence type="ECO:0000256" key="23">
    <source>
        <dbReference type="ARBA" id="ARBA00033342"/>
    </source>
</evidence>
<dbReference type="InterPro" id="IPR047196">
    <property type="entry name" value="YidC_ALB_C"/>
</dbReference>
<dbReference type="PANTHER" id="PTHR11806">
    <property type="entry name" value="GLUCOSE INHIBITED DIVISION PROTEIN A"/>
    <property type="match status" value="1"/>
</dbReference>
<dbReference type="Pfam" id="PF13614">
    <property type="entry name" value="AAA_31"/>
    <property type="match status" value="1"/>
</dbReference>
<dbReference type="Pfam" id="PF02096">
    <property type="entry name" value="60KD_IMP"/>
    <property type="match status" value="1"/>
</dbReference>
<dbReference type="InterPro" id="IPR005225">
    <property type="entry name" value="Small_GTP-bd"/>
</dbReference>
<dbReference type="Gene3D" id="1.20.120.430">
    <property type="entry name" value="tRNA modification GTPase MnmE domain 2"/>
    <property type="match status" value="2"/>
</dbReference>
<dbReference type="InterPro" id="IPR028055">
    <property type="entry name" value="YidC/Oxa/ALB_C"/>
</dbReference>
<feature type="compositionally biased region" description="Polar residues" evidence="24">
    <location>
        <begin position="60"/>
        <end position="70"/>
    </location>
</feature>
<dbReference type="InterPro" id="IPR023011">
    <property type="entry name" value="ATP_synth_F0_asu_AS"/>
</dbReference>
<dbReference type="PRINTS" id="PR01900">
    <property type="entry name" value="YIDCPROTEIN"/>
</dbReference>
<dbReference type="PROSITE" id="PS01280">
    <property type="entry name" value="GIDA_1"/>
    <property type="match status" value="1"/>
</dbReference>
<evidence type="ECO:0000256" key="11">
    <source>
        <dbReference type="ARBA" id="ARBA00022630"/>
    </source>
</evidence>
<evidence type="ECO:0000256" key="6">
    <source>
        <dbReference type="ARBA" id="ARBA00010527"/>
    </source>
</evidence>
<dbReference type="FunFam" id="1.20.120.220:FF:000002">
    <property type="entry name" value="ATP synthase subunit a"/>
    <property type="match status" value="1"/>
</dbReference>
<dbReference type="Gene3D" id="3.50.50.60">
    <property type="entry name" value="FAD/NAD(P)-binding domain"/>
    <property type="match status" value="1"/>
</dbReference>
<evidence type="ECO:0000256" key="4">
    <source>
        <dbReference type="ARBA" id="ARBA00006810"/>
    </source>
</evidence>
<keyword evidence="21" id="KW-0066">ATP synthesis</keyword>
<dbReference type="Pfam" id="PF02195">
    <property type="entry name" value="ParB_N"/>
    <property type="match status" value="1"/>
</dbReference>
<organism evidence="28 29">
    <name type="scientific">Symbiodinium necroappetens</name>
    <dbReference type="NCBI Taxonomy" id="1628268"/>
    <lineage>
        <taxon>Eukaryota</taxon>
        <taxon>Sar</taxon>
        <taxon>Alveolata</taxon>
        <taxon>Dinophyceae</taxon>
        <taxon>Suessiales</taxon>
        <taxon>Symbiodiniaceae</taxon>
        <taxon>Symbiodinium</taxon>
    </lineage>
</organism>
<dbReference type="Gene3D" id="3.90.1530.30">
    <property type="match status" value="1"/>
</dbReference>
<dbReference type="InterPro" id="IPR036086">
    <property type="entry name" value="ParB/Sulfiredoxin_sf"/>
</dbReference>
<name>A0A812UDY7_9DINO</name>
<evidence type="ECO:0000259" key="26">
    <source>
        <dbReference type="PROSITE" id="PS50943"/>
    </source>
</evidence>
<dbReference type="NCBIfam" id="NF004477">
    <property type="entry name" value="PRK05815.1-1"/>
    <property type="match status" value="1"/>
</dbReference>
<evidence type="ECO:0000256" key="20">
    <source>
        <dbReference type="ARBA" id="ARBA00023186"/>
    </source>
</evidence>
<feature type="transmembrane region" description="Helical" evidence="25">
    <location>
        <begin position="6"/>
        <end position="26"/>
    </location>
</feature>
<evidence type="ECO:0000256" key="13">
    <source>
        <dbReference type="ARBA" id="ARBA00022781"/>
    </source>
</evidence>
<evidence type="ECO:0000256" key="15">
    <source>
        <dbReference type="ARBA" id="ARBA00022927"/>
    </source>
</evidence>
<evidence type="ECO:0000256" key="5">
    <source>
        <dbReference type="ARBA" id="ARBA00007653"/>
    </source>
</evidence>
<keyword evidence="16 25" id="KW-1133">Transmembrane helix</keyword>
<keyword evidence="17" id="KW-0406">Ion transport</keyword>
<comment type="similarity">
    <text evidence="6">Belongs to the OXA1/ALB3/YidC family. Type 1 subfamily.</text>
</comment>
<dbReference type="SUPFAM" id="SSF110849">
    <property type="entry name" value="ParB/Sulfiredoxin"/>
    <property type="match status" value="1"/>
</dbReference>
<keyword evidence="29" id="KW-1185">Reference proteome</keyword>
<dbReference type="InterPro" id="IPR025669">
    <property type="entry name" value="AAA_dom"/>
</dbReference>
<dbReference type="CDD" id="cd16393">
    <property type="entry name" value="SPO0J_N"/>
    <property type="match status" value="1"/>
</dbReference>
<dbReference type="InterPro" id="IPR025867">
    <property type="entry name" value="MnmE_helical"/>
</dbReference>
<dbReference type="FunFam" id="3.90.1530.30:FF:000001">
    <property type="entry name" value="Chromosome partitioning protein ParB"/>
    <property type="match status" value="1"/>
</dbReference>
<dbReference type="FunFam" id="3.50.50.60:FF:000010">
    <property type="entry name" value="tRNA uridine 5-carboxymethylaminomethyl modification enzyme MnmG"/>
    <property type="match status" value="1"/>
</dbReference>
<keyword evidence="19 25" id="KW-0472">Membrane</keyword>
<feature type="transmembrane region" description="Helical" evidence="25">
    <location>
        <begin position="1950"/>
        <end position="1972"/>
    </location>
</feature>
<comment type="subcellular location">
    <subcellularLocation>
        <location evidence="2">Cell inner membrane</location>
        <topology evidence="2">Multi-pass membrane protein</topology>
    </subcellularLocation>
</comment>
<dbReference type="CDD" id="cd00310">
    <property type="entry name" value="ATP-synt_Fo_a_6"/>
    <property type="match status" value="1"/>
</dbReference>
<dbReference type="GO" id="GO:0002098">
    <property type="term" value="P:tRNA wobble uridine modification"/>
    <property type="evidence" value="ECO:0007669"/>
    <property type="project" value="TreeGrafter"/>
</dbReference>
<dbReference type="CDD" id="cd19961">
    <property type="entry name" value="EcYidC-like_peri"/>
    <property type="match status" value="1"/>
</dbReference>
<dbReference type="InterPro" id="IPR001387">
    <property type="entry name" value="Cro/C1-type_HTH"/>
</dbReference>
<dbReference type="InterPro" id="IPR003115">
    <property type="entry name" value="ParB_N"/>
</dbReference>
<dbReference type="HAMAP" id="MF_01393">
    <property type="entry name" value="ATP_synth_a_bact"/>
    <property type="match status" value="1"/>
</dbReference>
<keyword evidence="12 25" id="KW-0812">Transmembrane</keyword>
<dbReference type="Gene3D" id="1.10.10.2830">
    <property type="match status" value="1"/>
</dbReference>
<comment type="caution">
    <text evidence="28">The sequence shown here is derived from an EMBL/GenBank/DDBJ whole genome shotgun (WGS) entry which is preliminary data.</text>
</comment>
<dbReference type="GO" id="GO:0005829">
    <property type="term" value="C:cytosol"/>
    <property type="evidence" value="ECO:0007669"/>
    <property type="project" value="TreeGrafter"/>
</dbReference>
<dbReference type="NCBIfam" id="NF002352">
    <property type="entry name" value="PRK01318.1-3"/>
    <property type="match status" value="1"/>
</dbReference>
<dbReference type="GO" id="GO:0030488">
    <property type="term" value="P:tRNA methylation"/>
    <property type="evidence" value="ECO:0007669"/>
    <property type="project" value="TreeGrafter"/>
</dbReference>
<dbReference type="PROSITE" id="PS00449">
    <property type="entry name" value="ATPASE_A"/>
    <property type="match status" value="1"/>
</dbReference>
<feature type="transmembrane region" description="Helical" evidence="25">
    <location>
        <begin position="1672"/>
        <end position="1694"/>
    </location>
</feature>
<dbReference type="CDD" id="cd00093">
    <property type="entry name" value="HTH_XRE"/>
    <property type="match status" value="1"/>
</dbReference>
<evidence type="ECO:0000256" key="24">
    <source>
        <dbReference type="SAM" id="MobiDB-lite"/>
    </source>
</evidence>
<feature type="transmembrane region" description="Helical" evidence="25">
    <location>
        <begin position="1742"/>
        <end position="1764"/>
    </location>
</feature>
<dbReference type="GO" id="GO:0005886">
    <property type="term" value="C:plasma membrane"/>
    <property type="evidence" value="ECO:0007669"/>
    <property type="project" value="UniProtKB-SubCell"/>
</dbReference>
<evidence type="ECO:0000256" key="18">
    <source>
        <dbReference type="ARBA" id="ARBA00023125"/>
    </source>
</evidence>
<protein>
    <recommendedName>
        <fullName evidence="7">Membrane protein insertase YidC</fullName>
    </recommendedName>
    <alternativeName>
        <fullName evidence="23">Foldase YidC</fullName>
    </alternativeName>
    <alternativeName>
        <fullName evidence="22">Membrane integrase YidC</fullName>
    </alternativeName>
</protein>
<dbReference type="SUPFAM" id="SSF81336">
    <property type="entry name" value="F1F0 ATP synthase subunit A"/>
    <property type="match status" value="1"/>
</dbReference>
<feature type="transmembrane region" description="Helical" evidence="25">
    <location>
        <begin position="535"/>
        <end position="554"/>
    </location>
</feature>
<dbReference type="InterPro" id="IPR031168">
    <property type="entry name" value="G_TrmE"/>
</dbReference>
<dbReference type="Gene3D" id="2.70.98.90">
    <property type="match status" value="1"/>
</dbReference>
<dbReference type="Pfam" id="PF12631">
    <property type="entry name" value="MnmE_helical"/>
    <property type="match status" value="1"/>
</dbReference>
<dbReference type="InterPro" id="IPR040131">
    <property type="entry name" value="MnmG_N"/>
</dbReference>
<dbReference type="InterPro" id="IPR027368">
    <property type="entry name" value="MnmE_dom2"/>
</dbReference>
<feature type="transmembrane region" description="Helical" evidence="25">
    <location>
        <begin position="452"/>
        <end position="476"/>
    </location>
</feature>
<dbReference type="Pfam" id="PF01926">
    <property type="entry name" value="MMR_HSR1"/>
    <property type="match status" value="1"/>
</dbReference>
<dbReference type="GO" id="GO:0015078">
    <property type="term" value="F:proton transmembrane transporter activity"/>
    <property type="evidence" value="ECO:0007669"/>
    <property type="project" value="InterPro"/>
</dbReference>
<evidence type="ECO:0000256" key="25">
    <source>
        <dbReference type="SAM" id="Phobius"/>
    </source>
</evidence>
<reference evidence="28" key="1">
    <citation type="submission" date="2021-02" db="EMBL/GenBank/DDBJ databases">
        <authorList>
            <person name="Dougan E. K."/>
            <person name="Rhodes N."/>
            <person name="Thang M."/>
            <person name="Chan C."/>
        </authorList>
    </citation>
    <scope>NUCLEOTIDE SEQUENCE</scope>
</reference>
<dbReference type="GO" id="GO:0003677">
    <property type="term" value="F:DNA binding"/>
    <property type="evidence" value="ECO:0007669"/>
    <property type="project" value="UniProtKB-KW"/>
</dbReference>
<feature type="transmembrane region" description="Helical" evidence="25">
    <location>
        <begin position="1923"/>
        <end position="1944"/>
    </location>
</feature>
<evidence type="ECO:0000256" key="3">
    <source>
        <dbReference type="ARBA" id="ARBA00006295"/>
    </source>
</evidence>
<keyword evidence="8" id="KW-0813">Transport</keyword>
<evidence type="ECO:0000256" key="16">
    <source>
        <dbReference type="ARBA" id="ARBA00022989"/>
    </source>
</evidence>
<evidence type="ECO:0000256" key="19">
    <source>
        <dbReference type="ARBA" id="ARBA00023136"/>
    </source>
</evidence>
<evidence type="ECO:0000256" key="1">
    <source>
        <dbReference type="ARBA" id="ARBA00001974"/>
    </source>
</evidence>
<dbReference type="Gene3D" id="3.40.50.300">
    <property type="entry name" value="P-loop containing nucleotide triphosphate hydrolases"/>
    <property type="match status" value="2"/>
</dbReference>
<keyword evidence="13" id="KW-0375">Hydrogen ion transport</keyword>
<evidence type="ECO:0000313" key="29">
    <source>
        <dbReference type="Proteomes" id="UP000601435"/>
    </source>
</evidence>
<keyword evidence="14" id="KW-0274">FAD</keyword>
<dbReference type="GO" id="GO:0032977">
    <property type="term" value="F:membrane insertase activity"/>
    <property type="evidence" value="ECO:0007669"/>
    <property type="project" value="InterPro"/>
</dbReference>
<evidence type="ECO:0000256" key="2">
    <source>
        <dbReference type="ARBA" id="ARBA00004429"/>
    </source>
</evidence>
<dbReference type="EMBL" id="CAJNJA010026807">
    <property type="protein sequence ID" value="CAE7565574.1"/>
    <property type="molecule type" value="Genomic_DNA"/>
</dbReference>
<dbReference type="Pfam" id="PF01134">
    <property type="entry name" value="GIDA"/>
    <property type="match status" value="1"/>
</dbReference>
<evidence type="ECO:0000256" key="10">
    <source>
        <dbReference type="ARBA" id="ARBA00022547"/>
    </source>
</evidence>
<dbReference type="PROSITE" id="PS51709">
    <property type="entry name" value="G_TRME"/>
    <property type="match status" value="1"/>
</dbReference>
<evidence type="ECO:0000256" key="14">
    <source>
        <dbReference type="ARBA" id="ARBA00022827"/>
    </source>
</evidence>